<dbReference type="EMBL" id="SNZG01000041">
    <property type="protein sequence ID" value="TDR34226.1"/>
    <property type="molecule type" value="Genomic_DNA"/>
</dbReference>
<protein>
    <submittedName>
        <fullName evidence="1">Uncharacterized protein conserved in bacteria</fullName>
    </submittedName>
</protein>
<accession>A0A8B4QEB3</accession>
<dbReference type="EMBL" id="UGNP01000001">
    <property type="protein sequence ID" value="STX11173.1"/>
    <property type="molecule type" value="Genomic_DNA"/>
</dbReference>
<dbReference type="Proteomes" id="UP000294641">
    <property type="component" value="Unassembled WGS sequence"/>
</dbReference>
<comment type="caution">
    <text evidence="1">The sequence shown here is derived from an EMBL/GenBank/DDBJ whole genome shotgun (WGS) entry which is preliminary data.</text>
</comment>
<evidence type="ECO:0000313" key="3">
    <source>
        <dbReference type="Proteomes" id="UP000254330"/>
    </source>
</evidence>
<reference evidence="2 4" key="2">
    <citation type="submission" date="2019-03" db="EMBL/GenBank/DDBJ databases">
        <title>Genomic Encyclopedia of Type Strains, Phase IV (KMG-IV): sequencing the most valuable type-strain genomes for metagenomic binning, comparative biology and taxonomic classification.</title>
        <authorList>
            <person name="Goeker M."/>
        </authorList>
    </citation>
    <scope>NUCLEOTIDE SEQUENCE [LARGE SCALE GENOMIC DNA]</scope>
    <source>
        <strain evidence="2 4">DSM 20580</strain>
    </source>
</reference>
<dbReference type="Pfam" id="PF05610">
    <property type="entry name" value="DUF779"/>
    <property type="match status" value="1"/>
</dbReference>
<evidence type="ECO:0000313" key="1">
    <source>
        <dbReference type="EMBL" id="STX11173.1"/>
    </source>
</evidence>
<dbReference type="Proteomes" id="UP000254330">
    <property type="component" value="Unassembled WGS sequence"/>
</dbReference>
<evidence type="ECO:0000313" key="2">
    <source>
        <dbReference type="EMBL" id="TDR34226.1"/>
    </source>
</evidence>
<keyword evidence="4" id="KW-1185">Reference proteome</keyword>
<name>A0A8B4QEB3_9BACL</name>
<proteinExistence type="predicted"/>
<dbReference type="PIRSF" id="PIRSF009151">
    <property type="entry name" value="DUF779"/>
    <property type="match status" value="1"/>
</dbReference>
<evidence type="ECO:0000313" key="4">
    <source>
        <dbReference type="Proteomes" id="UP000294641"/>
    </source>
</evidence>
<dbReference type="InterPro" id="IPR008497">
    <property type="entry name" value="DUF779"/>
</dbReference>
<organism evidence="1 3">
    <name type="scientific">Kurthia zopfii</name>
    <dbReference type="NCBI Taxonomy" id="1650"/>
    <lineage>
        <taxon>Bacteria</taxon>
        <taxon>Bacillati</taxon>
        <taxon>Bacillota</taxon>
        <taxon>Bacilli</taxon>
        <taxon>Bacillales</taxon>
        <taxon>Caryophanaceae</taxon>
        <taxon>Kurthia</taxon>
    </lineage>
</organism>
<sequence>MDMVKRVDVTPDALQLIRFLKEKHGPIMFHQSGGCCEGSAAMCYKQDDFKVGGVDILLETLDGDVPFYMHEALYNYSKHTQIVLDAITGFGSGFSLESLEGKSFLSRSRMFSDEEYKEVQKLL</sequence>
<gene>
    <name evidence="2" type="ORF">DFR61_14118</name>
    <name evidence="1" type="ORF">NCTC10597_02982</name>
</gene>
<reference evidence="1 3" key="1">
    <citation type="submission" date="2018-06" db="EMBL/GenBank/DDBJ databases">
        <authorList>
            <consortium name="Pathogen Informatics"/>
            <person name="Doyle S."/>
        </authorList>
    </citation>
    <scope>NUCLEOTIDE SEQUENCE [LARGE SCALE GENOMIC DNA]</scope>
    <source>
        <strain evidence="1 3">NCTC10597</strain>
    </source>
</reference>
<dbReference type="AlphaFoldDB" id="A0A8B4QEB3"/>